<dbReference type="STRING" id="1048340.SAMN05444487_10443"/>
<dbReference type="GO" id="GO:0008235">
    <property type="term" value="F:metalloexopeptidase activity"/>
    <property type="evidence" value="ECO:0007669"/>
    <property type="project" value="UniProtKB-ARBA"/>
</dbReference>
<dbReference type="EMBL" id="FNNQ01000004">
    <property type="protein sequence ID" value="SDW52883.1"/>
    <property type="molecule type" value="Genomic_DNA"/>
</dbReference>
<evidence type="ECO:0000313" key="7">
    <source>
        <dbReference type="EMBL" id="SDW52883.1"/>
    </source>
</evidence>
<dbReference type="Gene3D" id="3.40.350.10">
    <property type="entry name" value="Creatinase/prolidase N-terminal domain"/>
    <property type="match status" value="1"/>
</dbReference>
<dbReference type="PANTHER" id="PTHR46112">
    <property type="entry name" value="AMINOPEPTIDASE"/>
    <property type="match status" value="1"/>
</dbReference>
<evidence type="ECO:0000256" key="2">
    <source>
        <dbReference type="ARBA" id="ARBA00008766"/>
    </source>
</evidence>
<dbReference type="Proteomes" id="UP000198534">
    <property type="component" value="Unassembled WGS sequence"/>
</dbReference>
<dbReference type="Gene3D" id="3.90.230.10">
    <property type="entry name" value="Creatinase/methionine aminopeptidase superfamily"/>
    <property type="match status" value="1"/>
</dbReference>
<proteinExistence type="inferred from homology"/>
<dbReference type="InterPro" id="IPR029149">
    <property type="entry name" value="Creatin/AminoP/Spt16_N"/>
</dbReference>
<dbReference type="InterPro" id="IPR036005">
    <property type="entry name" value="Creatinase/aminopeptidase-like"/>
</dbReference>
<dbReference type="GO" id="GO:0004177">
    <property type="term" value="F:aminopeptidase activity"/>
    <property type="evidence" value="ECO:0007669"/>
    <property type="project" value="UniProtKB-KW"/>
</dbReference>
<name>A0A1H2U9K2_9BACL</name>
<evidence type="ECO:0000259" key="5">
    <source>
        <dbReference type="Pfam" id="PF00557"/>
    </source>
</evidence>
<dbReference type="InterPro" id="IPR001131">
    <property type="entry name" value="Peptidase_M24B_aminopep-P_CS"/>
</dbReference>
<dbReference type="InterPro" id="IPR000994">
    <property type="entry name" value="Pept_M24"/>
</dbReference>
<comment type="cofactor">
    <cofactor evidence="1">
        <name>Mn(2+)</name>
        <dbReference type="ChEBI" id="CHEBI:29035"/>
    </cofactor>
</comment>
<evidence type="ECO:0000256" key="3">
    <source>
        <dbReference type="ARBA" id="ARBA00022723"/>
    </source>
</evidence>
<dbReference type="PROSITE" id="PS00491">
    <property type="entry name" value="PROLINE_PEPTIDASE"/>
    <property type="match status" value="1"/>
</dbReference>
<evidence type="ECO:0000313" key="8">
    <source>
        <dbReference type="Proteomes" id="UP000198534"/>
    </source>
</evidence>
<dbReference type="PANTHER" id="PTHR46112:SF3">
    <property type="entry name" value="AMINOPEPTIDASE YPDF"/>
    <property type="match status" value="1"/>
</dbReference>
<keyword evidence="8" id="KW-1185">Reference proteome</keyword>
<keyword evidence="4" id="KW-0378">Hydrolase</keyword>
<dbReference type="InterPro" id="IPR000587">
    <property type="entry name" value="Creatinase_N"/>
</dbReference>
<dbReference type="SUPFAM" id="SSF55920">
    <property type="entry name" value="Creatinase/aminopeptidase"/>
    <property type="match status" value="1"/>
</dbReference>
<keyword evidence="7" id="KW-0031">Aminopeptidase</keyword>
<sequence>MEQRLIKLREQMVIDGLDAVFLSNPISRLYLTGFTGSAGWVLITRDAQFLISDFRYVGQAMEEAPSFTFIKHEGQPFRDVKDILGKTNVKEIAFEQDHLTFQQYDKLASVLEGFVLLPKSGLIEKLREVKDDEEVALIREAAAIADRAFLSILEEVRPGLTESAIDLRLEILMREQGATSSSFETIVASGPRSALPHGRASDRVLQKGDLVTLDFGALYKGYCSDMTRTFMIGTPSSLQKEIYQIVLVAEQKAVAAIRPGIPGKEVDEVARNWITKHGYGERFGHSTGHGVGLEVHEGPNLSFRGETKLAPGMVVTVEPGIYLPDVGGVRIEDDVLVTEEGYEVLTPSSKELIIID</sequence>
<dbReference type="FunFam" id="3.90.230.10:FF:000014">
    <property type="entry name" value="Aminopeptidase P family protein"/>
    <property type="match status" value="1"/>
</dbReference>
<accession>A0A1H2U9K2</accession>
<keyword evidence="3" id="KW-0479">Metal-binding</keyword>
<feature type="domain" description="Creatinase N-terminal" evidence="6">
    <location>
        <begin position="4"/>
        <end position="129"/>
    </location>
</feature>
<keyword evidence="7" id="KW-0645">Protease</keyword>
<protein>
    <submittedName>
        <fullName evidence="7">Xaa-Pro aminopeptidase</fullName>
    </submittedName>
</protein>
<dbReference type="AlphaFoldDB" id="A0A1H2U9K2"/>
<evidence type="ECO:0000256" key="1">
    <source>
        <dbReference type="ARBA" id="ARBA00001936"/>
    </source>
</evidence>
<feature type="domain" description="Peptidase M24" evidence="5">
    <location>
        <begin position="137"/>
        <end position="339"/>
    </location>
</feature>
<dbReference type="InterPro" id="IPR001714">
    <property type="entry name" value="Pept_M24_MAP"/>
</dbReference>
<reference evidence="7 8" key="1">
    <citation type="submission" date="2016-10" db="EMBL/GenBank/DDBJ databases">
        <authorList>
            <person name="de Groot N.N."/>
        </authorList>
    </citation>
    <scope>NUCLEOTIDE SEQUENCE [LARGE SCALE GENOMIC DNA]</scope>
    <source>
        <strain evidence="7 8">DSM 45610</strain>
    </source>
</reference>
<dbReference type="Pfam" id="PF00557">
    <property type="entry name" value="Peptidase_M24"/>
    <property type="match status" value="1"/>
</dbReference>
<evidence type="ECO:0000259" key="6">
    <source>
        <dbReference type="Pfam" id="PF01321"/>
    </source>
</evidence>
<organism evidence="7 8">
    <name type="scientific">Marininema mesophilum</name>
    <dbReference type="NCBI Taxonomy" id="1048340"/>
    <lineage>
        <taxon>Bacteria</taxon>
        <taxon>Bacillati</taxon>
        <taxon>Bacillota</taxon>
        <taxon>Bacilli</taxon>
        <taxon>Bacillales</taxon>
        <taxon>Thermoactinomycetaceae</taxon>
        <taxon>Marininema</taxon>
    </lineage>
</organism>
<dbReference type="InterPro" id="IPR050659">
    <property type="entry name" value="Peptidase_M24B"/>
</dbReference>
<evidence type="ECO:0000256" key="4">
    <source>
        <dbReference type="ARBA" id="ARBA00022801"/>
    </source>
</evidence>
<comment type="similarity">
    <text evidence="2">Belongs to the peptidase M24B family.</text>
</comment>
<dbReference type="OrthoDB" id="9806388at2"/>
<dbReference type="RefSeq" id="WP_091737190.1">
    <property type="nucleotide sequence ID" value="NZ_FNNQ01000004.1"/>
</dbReference>
<dbReference type="CDD" id="cd01092">
    <property type="entry name" value="APP-like"/>
    <property type="match status" value="1"/>
</dbReference>
<dbReference type="Pfam" id="PF01321">
    <property type="entry name" value="Creatinase_N"/>
    <property type="match status" value="1"/>
</dbReference>
<dbReference type="PRINTS" id="PR00599">
    <property type="entry name" value="MAPEPTIDASE"/>
</dbReference>
<dbReference type="GO" id="GO:0046872">
    <property type="term" value="F:metal ion binding"/>
    <property type="evidence" value="ECO:0007669"/>
    <property type="project" value="UniProtKB-KW"/>
</dbReference>
<gene>
    <name evidence="7" type="ORF">SAMN05444487_10443</name>
</gene>
<dbReference type="SUPFAM" id="SSF53092">
    <property type="entry name" value="Creatinase/prolidase N-terminal domain"/>
    <property type="match status" value="1"/>
</dbReference>